<dbReference type="OrthoDB" id="9804366at2"/>
<organism evidence="1 2">
    <name type="scientific">Oceanidesulfovibrio marinus</name>
    <dbReference type="NCBI Taxonomy" id="370038"/>
    <lineage>
        <taxon>Bacteria</taxon>
        <taxon>Pseudomonadati</taxon>
        <taxon>Thermodesulfobacteriota</taxon>
        <taxon>Desulfovibrionia</taxon>
        <taxon>Desulfovibrionales</taxon>
        <taxon>Desulfovibrionaceae</taxon>
        <taxon>Oceanidesulfovibrio</taxon>
    </lineage>
</organism>
<protein>
    <submittedName>
        <fullName evidence="1">Uncharacterized protein</fullName>
    </submittedName>
</protein>
<evidence type="ECO:0000313" key="2">
    <source>
        <dbReference type="Proteomes" id="UP000434052"/>
    </source>
</evidence>
<reference evidence="1 2" key="1">
    <citation type="submission" date="2018-06" db="EMBL/GenBank/DDBJ databases">
        <title>Complete genome of Desulfovibrio marinus P48SEP.</title>
        <authorList>
            <person name="Crispim J.S."/>
            <person name="Vidigal P.M.P."/>
            <person name="Silva L.C.F."/>
            <person name="Araujo L.C."/>
            <person name="Laguardia C.N."/>
            <person name="Dias R.S."/>
            <person name="Sousa M.P."/>
            <person name="Paula S.O."/>
            <person name="Silva C."/>
        </authorList>
    </citation>
    <scope>NUCLEOTIDE SEQUENCE [LARGE SCALE GENOMIC DNA]</scope>
    <source>
        <strain evidence="1 2">P48SEP</strain>
    </source>
</reference>
<dbReference type="EMBL" id="QMIF01000083">
    <property type="protein sequence ID" value="TVM29044.1"/>
    <property type="molecule type" value="Genomic_DNA"/>
</dbReference>
<proteinExistence type="predicted"/>
<evidence type="ECO:0000313" key="1">
    <source>
        <dbReference type="EMBL" id="TVM29044.1"/>
    </source>
</evidence>
<dbReference type="RefSeq" id="WP_144307542.1">
    <property type="nucleotide sequence ID" value="NZ_QMIF01000083.1"/>
</dbReference>
<accession>A0A6P1ZDD8</accession>
<gene>
    <name evidence="1" type="ORF">DQK91_22130</name>
</gene>
<sequence>METKRTLSAQRPNCMSDDVHIASPDSYGVAKAARNLSRLPGERILVLSDPFPSHVYSGRNLAASTGAGVENCLRTEDQDWTRDSLEAFELGQRGAIAELPP</sequence>
<comment type="caution">
    <text evidence="1">The sequence shown here is derived from an EMBL/GenBank/DDBJ whole genome shotgun (WGS) entry which is preliminary data.</text>
</comment>
<dbReference type="AlphaFoldDB" id="A0A6P1ZDD8"/>
<dbReference type="Proteomes" id="UP000434052">
    <property type="component" value="Unassembled WGS sequence"/>
</dbReference>
<name>A0A6P1ZDD8_9BACT</name>